<evidence type="ECO:0000256" key="3">
    <source>
        <dbReference type="ARBA" id="ARBA00022525"/>
    </source>
</evidence>
<dbReference type="PANTHER" id="PTHR31703:SF2">
    <property type="entry name" value="UPF0669 PROTEIN C6ORF120"/>
    <property type="match status" value="1"/>
</dbReference>
<evidence type="ECO:0000256" key="6">
    <source>
        <dbReference type="SAM" id="SignalP"/>
    </source>
</evidence>
<dbReference type="GO" id="GO:0005576">
    <property type="term" value="C:extracellular region"/>
    <property type="evidence" value="ECO:0007669"/>
    <property type="project" value="UniProtKB-SubCell"/>
</dbReference>
<feature type="chain" id="PRO_5040299870" evidence="6">
    <location>
        <begin position="24"/>
        <end position="170"/>
    </location>
</feature>
<feature type="signal peptide" evidence="6">
    <location>
        <begin position="1"/>
        <end position="23"/>
    </location>
</feature>
<gene>
    <name evidence="7" type="ORF">HOLleu_09035</name>
</gene>
<accession>A0A9Q1HI97</accession>
<dbReference type="InterPro" id="IPR031420">
    <property type="entry name" value="UPF0669"/>
</dbReference>
<name>A0A9Q1HI97_HOLLE</name>
<evidence type="ECO:0000313" key="8">
    <source>
        <dbReference type="Proteomes" id="UP001152320"/>
    </source>
</evidence>
<keyword evidence="3" id="KW-0964">Secreted</keyword>
<evidence type="ECO:0000256" key="2">
    <source>
        <dbReference type="ARBA" id="ARBA00008960"/>
    </source>
</evidence>
<dbReference type="AlphaFoldDB" id="A0A9Q1HI97"/>
<evidence type="ECO:0000256" key="5">
    <source>
        <dbReference type="ARBA" id="ARBA00023180"/>
    </source>
</evidence>
<evidence type="ECO:0000313" key="7">
    <source>
        <dbReference type="EMBL" id="KAJ8045916.1"/>
    </source>
</evidence>
<dbReference type="PANTHER" id="PTHR31703">
    <property type="entry name" value="UPF0669 PROTEIN C6ORF120"/>
    <property type="match status" value="1"/>
</dbReference>
<comment type="similarity">
    <text evidence="2">Belongs to the UPF0669 family.</text>
</comment>
<comment type="subcellular location">
    <subcellularLocation>
        <location evidence="1">Secreted</location>
    </subcellularLocation>
</comment>
<evidence type="ECO:0000256" key="1">
    <source>
        <dbReference type="ARBA" id="ARBA00004613"/>
    </source>
</evidence>
<keyword evidence="8" id="KW-1185">Reference proteome</keyword>
<dbReference type="Proteomes" id="UP001152320">
    <property type="component" value="Chromosome 3"/>
</dbReference>
<evidence type="ECO:0000256" key="4">
    <source>
        <dbReference type="ARBA" id="ARBA00022729"/>
    </source>
</evidence>
<proteinExistence type="inferred from homology"/>
<protein>
    <submittedName>
        <fullName evidence="7">Uncharacterized protein</fullName>
    </submittedName>
</protein>
<organism evidence="7 8">
    <name type="scientific">Holothuria leucospilota</name>
    <name type="common">Black long sea cucumber</name>
    <name type="synonym">Mertensiothuria leucospilota</name>
    <dbReference type="NCBI Taxonomy" id="206669"/>
    <lineage>
        <taxon>Eukaryota</taxon>
        <taxon>Metazoa</taxon>
        <taxon>Echinodermata</taxon>
        <taxon>Eleutherozoa</taxon>
        <taxon>Echinozoa</taxon>
        <taxon>Holothuroidea</taxon>
        <taxon>Aspidochirotacea</taxon>
        <taxon>Aspidochirotida</taxon>
        <taxon>Holothuriidae</taxon>
        <taxon>Holothuria</taxon>
    </lineage>
</organism>
<keyword evidence="4 6" id="KW-0732">Signal</keyword>
<reference evidence="7" key="1">
    <citation type="submission" date="2021-10" db="EMBL/GenBank/DDBJ databases">
        <title>Tropical sea cucumber genome reveals ecological adaptation and Cuvierian tubules defense mechanism.</title>
        <authorList>
            <person name="Chen T."/>
        </authorList>
    </citation>
    <scope>NUCLEOTIDE SEQUENCE</scope>
    <source>
        <strain evidence="7">Nanhai2018</strain>
        <tissue evidence="7">Muscle</tissue>
    </source>
</reference>
<dbReference type="EMBL" id="JAIZAY010000003">
    <property type="protein sequence ID" value="KAJ8045916.1"/>
    <property type="molecule type" value="Genomic_DNA"/>
</dbReference>
<comment type="caution">
    <text evidence="7">The sequence shown here is derived from an EMBL/GenBank/DDBJ whole genome shotgun (WGS) entry which is preliminary data.</text>
</comment>
<dbReference type="Pfam" id="PF17065">
    <property type="entry name" value="UPF0669"/>
    <property type="match status" value="1"/>
</dbReference>
<sequence length="170" mass="19262">MDLTHWCWKTVVKMIFLLNITCAQTRLLLQSLRGEVGAGNYSYFKLTKEGPIQLIIKSLEGDADVYVSDKVSHPTYSDYEIQSATYGDEVVDIPSSFKRPVGVAIYGHPFSSSSRFQMDIYWVLTPESDSETLSYQSGLPSYSEGQTEEEESLLWTILVQFLKILLEVLV</sequence>
<keyword evidence="5" id="KW-0325">Glycoprotein</keyword>
<dbReference type="OrthoDB" id="10046613at2759"/>